<proteinExistence type="predicted"/>
<gene>
    <name evidence="1" type="ORF">RPERSI_LOCUS18994</name>
</gene>
<dbReference type="EMBL" id="CAJVQC010051237">
    <property type="protein sequence ID" value="CAG8790118.1"/>
    <property type="molecule type" value="Genomic_DNA"/>
</dbReference>
<sequence length="112" mass="12519">SPDDDLVDEDESNDPETIDLTNAVEMDVCTGPDGYQVFVAGWCLKKKQKKRLVKRLTPQVRSLLETIFYTGTASPRNKITATEMQQELLKCSQKGEISGADIPELTTISNWI</sequence>
<dbReference type="Proteomes" id="UP000789920">
    <property type="component" value="Unassembled WGS sequence"/>
</dbReference>
<accession>A0ACA9RF58</accession>
<evidence type="ECO:0000313" key="2">
    <source>
        <dbReference type="Proteomes" id="UP000789920"/>
    </source>
</evidence>
<keyword evidence="2" id="KW-1185">Reference proteome</keyword>
<protein>
    <submittedName>
        <fullName evidence="1">21468_t:CDS:1</fullName>
    </submittedName>
</protein>
<feature type="non-terminal residue" evidence="1">
    <location>
        <position position="112"/>
    </location>
</feature>
<feature type="non-terminal residue" evidence="1">
    <location>
        <position position="1"/>
    </location>
</feature>
<name>A0ACA9RF58_9GLOM</name>
<comment type="caution">
    <text evidence="1">The sequence shown here is derived from an EMBL/GenBank/DDBJ whole genome shotgun (WGS) entry which is preliminary data.</text>
</comment>
<organism evidence="1 2">
    <name type="scientific">Racocetra persica</name>
    <dbReference type="NCBI Taxonomy" id="160502"/>
    <lineage>
        <taxon>Eukaryota</taxon>
        <taxon>Fungi</taxon>
        <taxon>Fungi incertae sedis</taxon>
        <taxon>Mucoromycota</taxon>
        <taxon>Glomeromycotina</taxon>
        <taxon>Glomeromycetes</taxon>
        <taxon>Diversisporales</taxon>
        <taxon>Gigasporaceae</taxon>
        <taxon>Racocetra</taxon>
    </lineage>
</organism>
<reference evidence="1" key="1">
    <citation type="submission" date="2021-06" db="EMBL/GenBank/DDBJ databases">
        <authorList>
            <person name="Kallberg Y."/>
            <person name="Tangrot J."/>
            <person name="Rosling A."/>
        </authorList>
    </citation>
    <scope>NUCLEOTIDE SEQUENCE</scope>
    <source>
        <strain evidence="1">MA461A</strain>
    </source>
</reference>
<evidence type="ECO:0000313" key="1">
    <source>
        <dbReference type="EMBL" id="CAG8790118.1"/>
    </source>
</evidence>